<accession>A0A7X6KY63</accession>
<name>A0A7X6KY63_9CELL</name>
<dbReference type="AlphaFoldDB" id="A0A7X6KY63"/>
<feature type="region of interest" description="Disordered" evidence="1">
    <location>
        <begin position="18"/>
        <end position="81"/>
    </location>
</feature>
<gene>
    <name evidence="2" type="ORF">HGA03_16140</name>
</gene>
<feature type="compositionally biased region" description="Gly residues" evidence="1">
    <location>
        <begin position="65"/>
        <end position="81"/>
    </location>
</feature>
<evidence type="ECO:0000313" key="2">
    <source>
        <dbReference type="EMBL" id="NKY24200.1"/>
    </source>
</evidence>
<dbReference type="Proteomes" id="UP000581206">
    <property type="component" value="Unassembled WGS sequence"/>
</dbReference>
<feature type="compositionally biased region" description="Low complexity" evidence="1">
    <location>
        <begin position="19"/>
        <end position="40"/>
    </location>
</feature>
<sequence length="81" mass="7331">MSTPGTPLTRRQLRELEAARLAAQGGADQAPPARETPATPGQGGGAAAAPADGPGQGAAATPASGSGGGAANVAGSGQGGA</sequence>
<evidence type="ECO:0000256" key="1">
    <source>
        <dbReference type="SAM" id="MobiDB-lite"/>
    </source>
</evidence>
<evidence type="ECO:0000313" key="3">
    <source>
        <dbReference type="Proteomes" id="UP000581206"/>
    </source>
</evidence>
<comment type="caution">
    <text evidence="2">The sequence shown here is derived from an EMBL/GenBank/DDBJ whole genome shotgun (WGS) entry which is preliminary data.</text>
</comment>
<keyword evidence="3" id="KW-1185">Reference proteome</keyword>
<feature type="non-terminal residue" evidence="2">
    <location>
        <position position="81"/>
    </location>
</feature>
<protein>
    <submittedName>
        <fullName evidence="2">Uncharacterized protein</fullName>
    </submittedName>
</protein>
<dbReference type="EMBL" id="JAAXOX010000012">
    <property type="protein sequence ID" value="NKY24200.1"/>
    <property type="molecule type" value="Genomic_DNA"/>
</dbReference>
<feature type="compositionally biased region" description="Low complexity" evidence="1">
    <location>
        <begin position="47"/>
        <end position="64"/>
    </location>
</feature>
<reference evidence="2 3" key="1">
    <citation type="submission" date="2020-04" db="EMBL/GenBank/DDBJ databases">
        <title>MicrobeNet Type strains.</title>
        <authorList>
            <person name="Nicholson A.C."/>
        </authorList>
    </citation>
    <scope>NUCLEOTIDE SEQUENCE [LARGE SCALE GENOMIC DNA]</scope>
    <source>
        <strain evidence="2 3">ATCC BAA-788</strain>
    </source>
</reference>
<organism evidence="2 3">
    <name type="scientific">Cellulomonas denverensis</name>
    <dbReference type="NCBI Taxonomy" id="264297"/>
    <lineage>
        <taxon>Bacteria</taxon>
        <taxon>Bacillati</taxon>
        <taxon>Actinomycetota</taxon>
        <taxon>Actinomycetes</taxon>
        <taxon>Micrococcales</taxon>
        <taxon>Cellulomonadaceae</taxon>
        <taxon>Cellulomonas</taxon>
    </lineage>
</organism>
<proteinExistence type="predicted"/>